<protein>
    <recommendedName>
        <fullName evidence="4">Ig-like domain (Group 3)</fullName>
    </recommendedName>
</protein>
<dbReference type="EMBL" id="JAZHFS010000021">
    <property type="protein sequence ID" value="MEF2114324.1"/>
    <property type="molecule type" value="Genomic_DNA"/>
</dbReference>
<comment type="caution">
    <text evidence="2">The sequence shown here is derived from an EMBL/GenBank/DDBJ whole genome shotgun (WGS) entry which is preliminary data.</text>
</comment>
<sequence>MNKLKGFLVLMLMIAMSSISASAVELDKYSVPDFSIMIGTKLYTLDYANDQKKEVEITKAITENLGDIYIKTTGSEWTNNSSGKVVEVSIINKLEVKTFNGVEVETQPSQEGTQGNIIFKAVDVDTDVQLMDPVSRKGKVGSECVGYISVIEGYDFVLADTTFTGKFTSLDQTVMLRYKKKTIVVNNPPSVKVTGLTSGLTFKQGDRIYVLVEAVDEDKTTTNVRVSLDGVEVGNSSIQCYIVLNTETLGGHMVRINCSDKEGLAGVQQSLTYVVR</sequence>
<organism evidence="2 3">
    <name type="scientific">Clostridium frigoriphilum</name>
    <dbReference type="NCBI Taxonomy" id="443253"/>
    <lineage>
        <taxon>Bacteria</taxon>
        <taxon>Bacillati</taxon>
        <taxon>Bacillota</taxon>
        <taxon>Clostridia</taxon>
        <taxon>Eubacteriales</taxon>
        <taxon>Clostridiaceae</taxon>
        <taxon>Clostridium</taxon>
    </lineage>
</organism>
<evidence type="ECO:0008006" key="4">
    <source>
        <dbReference type="Google" id="ProtNLM"/>
    </source>
</evidence>
<feature type="chain" id="PRO_5045491267" description="Ig-like domain (Group 3)" evidence="1">
    <location>
        <begin position="24"/>
        <end position="276"/>
    </location>
</feature>
<reference evidence="2 3" key="1">
    <citation type="submission" date="2023-11" db="EMBL/GenBank/DDBJ databases">
        <title>Draft genome sequence of a psychrophilic Clostridium strain from permafrost water brine.</title>
        <authorList>
            <person name="Shcherbakova V.A."/>
            <person name="Trubitsyn V.E."/>
            <person name="Zakharyuk A.G."/>
        </authorList>
    </citation>
    <scope>NUCLEOTIDE SEQUENCE [LARGE SCALE GENOMIC DNA]</scope>
    <source>
        <strain evidence="2 3">14F</strain>
    </source>
</reference>
<feature type="signal peptide" evidence="1">
    <location>
        <begin position="1"/>
        <end position="23"/>
    </location>
</feature>
<evidence type="ECO:0000256" key="1">
    <source>
        <dbReference type="SAM" id="SignalP"/>
    </source>
</evidence>
<dbReference type="RefSeq" id="WP_216253836.1">
    <property type="nucleotide sequence ID" value="NZ_JAZHFS010000021.1"/>
</dbReference>
<gene>
    <name evidence="2" type="ORF">SJI18_18670</name>
</gene>
<keyword evidence="1" id="KW-0732">Signal</keyword>
<name>A0ABU7UTZ3_9CLOT</name>
<accession>A0ABU7UTZ3</accession>
<proteinExistence type="predicted"/>
<evidence type="ECO:0000313" key="3">
    <source>
        <dbReference type="Proteomes" id="UP001498469"/>
    </source>
</evidence>
<dbReference type="Proteomes" id="UP001498469">
    <property type="component" value="Unassembled WGS sequence"/>
</dbReference>
<evidence type="ECO:0000313" key="2">
    <source>
        <dbReference type="EMBL" id="MEF2114324.1"/>
    </source>
</evidence>
<keyword evidence="3" id="KW-1185">Reference proteome</keyword>